<evidence type="ECO:0000256" key="1">
    <source>
        <dbReference type="ARBA" id="ARBA00004141"/>
    </source>
</evidence>
<keyword evidence="3 7" id="KW-0812">Transmembrane</keyword>
<feature type="transmembrane region" description="Helical" evidence="7">
    <location>
        <begin position="202"/>
        <end position="222"/>
    </location>
</feature>
<evidence type="ECO:0000256" key="5">
    <source>
        <dbReference type="ARBA" id="ARBA00023136"/>
    </source>
</evidence>
<dbReference type="Proteomes" id="UP001432322">
    <property type="component" value="Unassembled WGS sequence"/>
</dbReference>
<dbReference type="InterPro" id="IPR010651">
    <property type="entry name" value="Sugar_transport"/>
</dbReference>
<comment type="subcellular location">
    <subcellularLocation>
        <location evidence="1">Membrane</location>
        <topology evidence="1">Multi-pass membrane protein</topology>
    </subcellularLocation>
</comment>
<organism evidence="8 9">
    <name type="scientific">Pristionchus fissidentatus</name>
    <dbReference type="NCBI Taxonomy" id="1538716"/>
    <lineage>
        <taxon>Eukaryota</taxon>
        <taxon>Metazoa</taxon>
        <taxon>Ecdysozoa</taxon>
        <taxon>Nematoda</taxon>
        <taxon>Chromadorea</taxon>
        <taxon>Rhabditida</taxon>
        <taxon>Rhabditina</taxon>
        <taxon>Diplogasteromorpha</taxon>
        <taxon>Diplogasteroidea</taxon>
        <taxon>Neodiplogasteridae</taxon>
        <taxon>Pristionchus</taxon>
    </lineage>
</organism>
<dbReference type="PANTHER" id="PTHR16119">
    <property type="entry name" value="TRANSMEMBRANE PROTEIN 144"/>
    <property type="match status" value="1"/>
</dbReference>
<feature type="transmembrane region" description="Helical" evidence="7">
    <location>
        <begin position="333"/>
        <end position="352"/>
    </location>
</feature>
<name>A0AAV5V4M2_9BILA</name>
<dbReference type="InterPro" id="IPR012435">
    <property type="entry name" value="TMEM144"/>
</dbReference>
<feature type="region of interest" description="Disordered" evidence="6">
    <location>
        <begin position="162"/>
        <end position="190"/>
    </location>
</feature>
<keyword evidence="5 7" id="KW-0472">Membrane</keyword>
<feature type="transmembrane region" description="Helical" evidence="7">
    <location>
        <begin position="274"/>
        <end position="295"/>
    </location>
</feature>
<keyword evidence="9" id="KW-1185">Reference proteome</keyword>
<evidence type="ECO:0000313" key="8">
    <source>
        <dbReference type="EMBL" id="GMT14542.1"/>
    </source>
</evidence>
<dbReference type="PANTHER" id="PTHR16119:SF18">
    <property type="entry name" value="TRANSMEMBRANE PROTEIN 144 HOMOLOG"/>
    <property type="match status" value="1"/>
</dbReference>
<dbReference type="EMBL" id="BTSY01000002">
    <property type="protein sequence ID" value="GMT14542.1"/>
    <property type="molecule type" value="Genomic_DNA"/>
</dbReference>
<reference evidence="8" key="1">
    <citation type="submission" date="2023-10" db="EMBL/GenBank/DDBJ databases">
        <title>Genome assembly of Pristionchus species.</title>
        <authorList>
            <person name="Yoshida K."/>
            <person name="Sommer R.J."/>
        </authorList>
    </citation>
    <scope>NUCLEOTIDE SEQUENCE</scope>
    <source>
        <strain evidence="8">RS5133</strain>
    </source>
</reference>
<comment type="caution">
    <text evidence="8">The sequence shown here is derived from an EMBL/GenBank/DDBJ whole genome shotgun (WGS) entry which is preliminary data.</text>
</comment>
<sequence length="357" mass="40509">MLIIRISHICFTSTTRSIDPVYPINHLVNCRFIRPICSVFSRFPIWVLHQYRTRLPPIQLYRSDWRSTVCDGYGRVWQESILKCSGNVFSVPIIEGIGVGLGMLIWGTIQVLVGWGVARFGLFDLLLPSPTEHDVLNYIGLAITLICGICFVFVRHNKENEEEEKKESENSIEMDEVDSPKAEEKVKEPESTKASVLRKIPYLLMAGCLGVLHGLMMSPVDIAKQNTPAEVKQDKYFMFDFVFSYFSTVFAFSTLYFIAYCVIRRGKAHVKAELVVPSVFYGILWSIGMTLWFLSADRLAQTVAYPITTRLPAIIGALIDVFFYRSIQGRKNIIYFGFVILLGIIGVVLIALSNTKF</sequence>
<feature type="transmembrane region" description="Helical" evidence="7">
    <location>
        <begin position="307"/>
        <end position="324"/>
    </location>
</feature>
<evidence type="ECO:0000313" key="9">
    <source>
        <dbReference type="Proteomes" id="UP001432322"/>
    </source>
</evidence>
<dbReference type="Pfam" id="PF07857">
    <property type="entry name" value="TMEM144"/>
    <property type="match status" value="1"/>
</dbReference>
<keyword evidence="4 7" id="KW-1133">Transmembrane helix</keyword>
<comment type="similarity">
    <text evidence="2">Belongs to the TMEM144 family.</text>
</comment>
<proteinExistence type="inferred from homology"/>
<protein>
    <submittedName>
        <fullName evidence="8">Uncharacterized protein</fullName>
    </submittedName>
</protein>
<feature type="compositionally biased region" description="Basic and acidic residues" evidence="6">
    <location>
        <begin position="178"/>
        <end position="190"/>
    </location>
</feature>
<feature type="transmembrane region" description="Helical" evidence="7">
    <location>
        <begin position="242"/>
        <end position="262"/>
    </location>
</feature>
<evidence type="ECO:0000256" key="7">
    <source>
        <dbReference type="SAM" id="Phobius"/>
    </source>
</evidence>
<evidence type="ECO:0000256" key="3">
    <source>
        <dbReference type="ARBA" id="ARBA00022692"/>
    </source>
</evidence>
<evidence type="ECO:0000256" key="4">
    <source>
        <dbReference type="ARBA" id="ARBA00022989"/>
    </source>
</evidence>
<dbReference type="GO" id="GO:0015144">
    <property type="term" value="F:carbohydrate transmembrane transporter activity"/>
    <property type="evidence" value="ECO:0007669"/>
    <property type="project" value="InterPro"/>
</dbReference>
<accession>A0AAV5V4M2</accession>
<dbReference type="GO" id="GO:0016020">
    <property type="term" value="C:membrane"/>
    <property type="evidence" value="ECO:0007669"/>
    <property type="project" value="UniProtKB-SubCell"/>
</dbReference>
<evidence type="ECO:0000256" key="6">
    <source>
        <dbReference type="SAM" id="MobiDB-lite"/>
    </source>
</evidence>
<feature type="transmembrane region" description="Helical" evidence="7">
    <location>
        <begin position="93"/>
        <end position="115"/>
    </location>
</feature>
<gene>
    <name evidence="8" type="ORF">PFISCL1PPCAC_5839</name>
</gene>
<dbReference type="AlphaFoldDB" id="A0AAV5V4M2"/>
<evidence type="ECO:0000256" key="2">
    <source>
        <dbReference type="ARBA" id="ARBA00005731"/>
    </source>
</evidence>
<feature type="transmembrane region" description="Helical" evidence="7">
    <location>
        <begin position="135"/>
        <end position="154"/>
    </location>
</feature>